<dbReference type="EMBL" id="BRPK01000009">
    <property type="protein sequence ID" value="GLB41202.1"/>
    <property type="molecule type" value="Genomic_DNA"/>
</dbReference>
<feature type="signal peptide" evidence="1">
    <location>
        <begin position="1"/>
        <end position="18"/>
    </location>
</feature>
<dbReference type="Proteomes" id="UP001063166">
    <property type="component" value="Unassembled WGS sequence"/>
</dbReference>
<accession>A0A9P3UQE8</accession>
<name>A0A9P3UQE8_LYOSH</name>
<keyword evidence="3" id="KW-1185">Reference proteome</keyword>
<reference evidence="2" key="1">
    <citation type="submission" date="2022-07" db="EMBL/GenBank/DDBJ databases">
        <title>The genome of Lyophyllum shimeji provides insight into the initial evolution of ectomycorrhizal fungal genome.</title>
        <authorList>
            <person name="Kobayashi Y."/>
            <person name="Shibata T."/>
            <person name="Hirakawa H."/>
            <person name="Shigenobu S."/>
            <person name="Nishiyama T."/>
            <person name="Yamada A."/>
            <person name="Hasebe M."/>
            <person name="Kawaguchi M."/>
        </authorList>
    </citation>
    <scope>NUCLEOTIDE SEQUENCE</scope>
    <source>
        <strain evidence="2">AT787</strain>
    </source>
</reference>
<proteinExistence type="predicted"/>
<evidence type="ECO:0000313" key="2">
    <source>
        <dbReference type="EMBL" id="GLB41202.1"/>
    </source>
</evidence>
<comment type="caution">
    <text evidence="2">The sequence shown here is derived from an EMBL/GenBank/DDBJ whole genome shotgun (WGS) entry which is preliminary data.</text>
</comment>
<feature type="chain" id="PRO_5040279675" evidence="1">
    <location>
        <begin position="19"/>
        <end position="220"/>
    </location>
</feature>
<sequence>MISLLLFFTRSIFPQCNCHAKSGSPNNEVKSLLRVVRFFLIIATFSPGGNPFSSPITTNFYTLPCITLRHIKSQASPRKATCALRSSRPTSEPHFCCRGKMTCNRATATNVTCFRPLWIVTLTQTHLNRSPSRLILPPSECLSDVRIHETRNSDEVTYILVSGTSWFLGSSSSSMVLMTLQVVGSLSLGRSMIDFLKRPGLSLEKAQLCSRAIERQLPVR</sequence>
<evidence type="ECO:0000313" key="3">
    <source>
        <dbReference type="Proteomes" id="UP001063166"/>
    </source>
</evidence>
<organism evidence="2 3">
    <name type="scientific">Lyophyllum shimeji</name>
    <name type="common">Hon-shimeji</name>
    <name type="synonym">Tricholoma shimeji</name>
    <dbReference type="NCBI Taxonomy" id="47721"/>
    <lineage>
        <taxon>Eukaryota</taxon>
        <taxon>Fungi</taxon>
        <taxon>Dikarya</taxon>
        <taxon>Basidiomycota</taxon>
        <taxon>Agaricomycotina</taxon>
        <taxon>Agaricomycetes</taxon>
        <taxon>Agaricomycetidae</taxon>
        <taxon>Agaricales</taxon>
        <taxon>Tricholomatineae</taxon>
        <taxon>Lyophyllaceae</taxon>
        <taxon>Lyophyllum</taxon>
    </lineage>
</organism>
<keyword evidence="1" id="KW-0732">Signal</keyword>
<evidence type="ECO:0000256" key="1">
    <source>
        <dbReference type="SAM" id="SignalP"/>
    </source>
</evidence>
<gene>
    <name evidence="2" type="ORF">LshimejAT787_0904170</name>
</gene>
<protein>
    <submittedName>
        <fullName evidence="2">Uncharacterized protein</fullName>
    </submittedName>
</protein>
<dbReference type="AlphaFoldDB" id="A0A9P3UQE8"/>